<sequence>MSVRLFRAVTLAALLAGVSPLSHSQCCGFGMSYDNVVVWPAPDLRVPVPSYAEAKKAPPAGLAKAKPAVQTNARKLSLHFPPDKRAEMEKIYVQSMDIYLKVEKKMGWTPRDLAGGMAAFVVGNYMVLNNTEVSDEAFAAVARQFRAQPALRELGDSRDQDKVRDVFEQSAMVGAFMALAYKSHQQQPQPAAVYENMRNAAIENLKLVMRSDPAGLRIDDSGIH</sequence>
<organism evidence="2 3">
    <name type="scientific">Pseudoduganella rivuli</name>
    <dbReference type="NCBI Taxonomy" id="2666085"/>
    <lineage>
        <taxon>Bacteria</taxon>
        <taxon>Pseudomonadati</taxon>
        <taxon>Pseudomonadota</taxon>
        <taxon>Betaproteobacteria</taxon>
        <taxon>Burkholderiales</taxon>
        <taxon>Oxalobacteraceae</taxon>
        <taxon>Telluria group</taxon>
        <taxon>Pseudoduganella</taxon>
    </lineage>
</organism>
<dbReference type="Proteomes" id="UP000446768">
    <property type="component" value="Unassembled WGS sequence"/>
</dbReference>
<feature type="signal peptide" evidence="1">
    <location>
        <begin position="1"/>
        <end position="24"/>
    </location>
</feature>
<reference evidence="2 3" key="1">
    <citation type="submission" date="2019-11" db="EMBL/GenBank/DDBJ databases">
        <title>Novel species isolated from a subtropical stream in China.</title>
        <authorList>
            <person name="Lu H."/>
        </authorList>
    </citation>
    <scope>NUCLEOTIDE SEQUENCE [LARGE SCALE GENOMIC DNA]</scope>
    <source>
        <strain evidence="2 3">FT92W</strain>
    </source>
</reference>
<protein>
    <submittedName>
        <fullName evidence="2">Uncharacterized protein</fullName>
    </submittedName>
</protein>
<keyword evidence="1" id="KW-0732">Signal</keyword>
<comment type="caution">
    <text evidence="2">The sequence shown here is derived from an EMBL/GenBank/DDBJ whole genome shotgun (WGS) entry which is preliminary data.</text>
</comment>
<dbReference type="Pfam" id="PF20388">
    <property type="entry name" value="DUF6683"/>
    <property type="match status" value="1"/>
</dbReference>
<dbReference type="InterPro" id="IPR046505">
    <property type="entry name" value="DUF6683"/>
</dbReference>
<dbReference type="AlphaFoldDB" id="A0A7X2IRJ8"/>
<evidence type="ECO:0000256" key="1">
    <source>
        <dbReference type="SAM" id="SignalP"/>
    </source>
</evidence>
<keyword evidence="3" id="KW-1185">Reference proteome</keyword>
<evidence type="ECO:0000313" key="3">
    <source>
        <dbReference type="Proteomes" id="UP000446768"/>
    </source>
</evidence>
<accession>A0A7X2IRJ8</accession>
<feature type="chain" id="PRO_5030618380" evidence="1">
    <location>
        <begin position="25"/>
        <end position="224"/>
    </location>
</feature>
<evidence type="ECO:0000313" key="2">
    <source>
        <dbReference type="EMBL" id="MRV74862.1"/>
    </source>
</evidence>
<dbReference type="EMBL" id="WKJJ01000017">
    <property type="protein sequence ID" value="MRV74862.1"/>
    <property type="molecule type" value="Genomic_DNA"/>
</dbReference>
<proteinExistence type="predicted"/>
<name>A0A7X2IRJ8_9BURK</name>
<gene>
    <name evidence="2" type="ORF">GJ700_24420</name>
</gene>
<dbReference type="RefSeq" id="WP_154378867.1">
    <property type="nucleotide sequence ID" value="NZ_WKJJ01000017.1"/>
</dbReference>